<evidence type="ECO:0000256" key="3">
    <source>
        <dbReference type="ARBA" id="ARBA00008663"/>
    </source>
</evidence>
<dbReference type="NCBIfam" id="TIGR01064">
    <property type="entry name" value="pyruv_kin"/>
    <property type="match status" value="1"/>
</dbReference>
<comment type="pathway">
    <text evidence="2 14">Carbohydrate degradation; glycolysis; pyruvate from D-glyceraldehyde 3-phosphate: step 5/5.</text>
</comment>
<dbReference type="InterPro" id="IPR001697">
    <property type="entry name" value="Pyr_Knase"/>
</dbReference>
<protein>
    <recommendedName>
        <fullName evidence="4 13">Pyruvate kinase</fullName>
        <ecNumber evidence="4 13">2.7.1.40</ecNumber>
    </recommendedName>
</protein>
<feature type="domain" description="Pyruvate kinase barrel" evidence="15">
    <location>
        <begin position="4"/>
        <end position="352"/>
    </location>
</feature>
<dbReference type="GO" id="GO:0016301">
    <property type="term" value="F:kinase activity"/>
    <property type="evidence" value="ECO:0007669"/>
    <property type="project" value="UniProtKB-KW"/>
</dbReference>
<name>A0A9E2KWN0_9BACT</name>
<dbReference type="PRINTS" id="PR01050">
    <property type="entry name" value="PYRUVTKNASE"/>
</dbReference>
<dbReference type="InterPro" id="IPR015813">
    <property type="entry name" value="Pyrv/PenolPyrv_kinase-like_dom"/>
</dbReference>
<keyword evidence="6" id="KW-0479">Metal-binding</keyword>
<dbReference type="GO" id="GO:0030955">
    <property type="term" value="F:potassium ion binding"/>
    <property type="evidence" value="ECO:0007669"/>
    <property type="project" value="UniProtKB-UniRule"/>
</dbReference>
<keyword evidence="9" id="KW-0067">ATP-binding</keyword>
<dbReference type="InterPro" id="IPR018209">
    <property type="entry name" value="Pyrv_Knase_AS"/>
</dbReference>
<accession>A0A9E2KWN0</accession>
<evidence type="ECO:0000313" key="17">
    <source>
        <dbReference type="Proteomes" id="UP000824247"/>
    </source>
</evidence>
<dbReference type="InterPro" id="IPR015806">
    <property type="entry name" value="Pyrv_Knase_insert_dom_sf"/>
</dbReference>
<keyword evidence="5 14" id="KW-0808">Transferase</keyword>
<evidence type="ECO:0000256" key="2">
    <source>
        <dbReference type="ARBA" id="ARBA00004997"/>
    </source>
</evidence>
<dbReference type="Pfam" id="PF00224">
    <property type="entry name" value="PK"/>
    <property type="match status" value="1"/>
</dbReference>
<evidence type="ECO:0000256" key="1">
    <source>
        <dbReference type="ARBA" id="ARBA00001958"/>
    </source>
</evidence>
<organism evidence="16 17">
    <name type="scientific">Candidatus Ureaplasma intestinipullorum</name>
    <dbReference type="NCBI Taxonomy" id="2838770"/>
    <lineage>
        <taxon>Bacteria</taxon>
        <taxon>Bacillati</taxon>
        <taxon>Mycoplasmatota</taxon>
        <taxon>Mycoplasmoidales</taxon>
        <taxon>Mycoplasmoidaceae</taxon>
        <taxon>Ureaplasma</taxon>
    </lineage>
</organism>
<evidence type="ECO:0000256" key="14">
    <source>
        <dbReference type="RuleBase" id="RU000504"/>
    </source>
</evidence>
<dbReference type="EC" id="2.7.1.40" evidence="4 13"/>
<evidence type="ECO:0000256" key="8">
    <source>
        <dbReference type="ARBA" id="ARBA00022777"/>
    </source>
</evidence>
<evidence type="ECO:0000259" key="15">
    <source>
        <dbReference type="Pfam" id="PF00224"/>
    </source>
</evidence>
<evidence type="ECO:0000313" key="16">
    <source>
        <dbReference type="EMBL" id="MBU3831038.1"/>
    </source>
</evidence>
<dbReference type="SUPFAM" id="SSF51621">
    <property type="entry name" value="Phosphoenolpyruvate/pyruvate domain"/>
    <property type="match status" value="1"/>
</dbReference>
<dbReference type="AlphaFoldDB" id="A0A9E2KWN0"/>
<comment type="cofactor">
    <cofactor evidence="1">
        <name>K(+)</name>
        <dbReference type="ChEBI" id="CHEBI:29103"/>
    </cofactor>
</comment>
<dbReference type="SUPFAM" id="SSF50800">
    <property type="entry name" value="PK beta-barrel domain-like"/>
    <property type="match status" value="1"/>
</dbReference>
<comment type="similarity">
    <text evidence="3 14">Belongs to the pyruvate kinase family.</text>
</comment>
<dbReference type="Proteomes" id="UP000824247">
    <property type="component" value="Unassembled WGS sequence"/>
</dbReference>
<reference evidence="16" key="1">
    <citation type="journal article" date="2021" name="PeerJ">
        <title>Extensive microbial diversity within the chicken gut microbiome revealed by metagenomics and culture.</title>
        <authorList>
            <person name="Gilroy R."/>
            <person name="Ravi A."/>
            <person name="Getino M."/>
            <person name="Pursley I."/>
            <person name="Horton D.L."/>
            <person name="Alikhan N.F."/>
            <person name="Baker D."/>
            <person name="Gharbi K."/>
            <person name="Hall N."/>
            <person name="Watson M."/>
            <person name="Adriaenssens E.M."/>
            <person name="Foster-Nyarko E."/>
            <person name="Jarju S."/>
            <person name="Secka A."/>
            <person name="Antonio M."/>
            <person name="Oren A."/>
            <person name="Chaudhuri R.R."/>
            <person name="La Ragione R."/>
            <person name="Hildebrand F."/>
            <person name="Pallen M.J."/>
        </authorList>
    </citation>
    <scope>NUCLEOTIDE SEQUENCE</scope>
    <source>
        <strain evidence="16">A5-1222</strain>
    </source>
</reference>
<dbReference type="GO" id="GO:0004743">
    <property type="term" value="F:pyruvate kinase activity"/>
    <property type="evidence" value="ECO:0007669"/>
    <property type="project" value="UniProtKB-UniRule"/>
</dbReference>
<evidence type="ECO:0000256" key="6">
    <source>
        <dbReference type="ARBA" id="ARBA00022723"/>
    </source>
</evidence>
<evidence type="ECO:0000256" key="13">
    <source>
        <dbReference type="NCBIfam" id="TIGR01064"/>
    </source>
</evidence>
<dbReference type="GO" id="GO:0005524">
    <property type="term" value="F:ATP binding"/>
    <property type="evidence" value="ECO:0007669"/>
    <property type="project" value="UniProtKB-KW"/>
</dbReference>
<evidence type="ECO:0000256" key="7">
    <source>
        <dbReference type="ARBA" id="ARBA00022741"/>
    </source>
</evidence>
<evidence type="ECO:0000256" key="12">
    <source>
        <dbReference type="ARBA" id="ARBA00023317"/>
    </source>
</evidence>
<dbReference type="Gene3D" id="3.20.20.60">
    <property type="entry name" value="Phosphoenolpyruvate-binding domains"/>
    <property type="match status" value="1"/>
</dbReference>
<sequence>MILTRTKKIITFGPSMDLYLGWKDNFSVNNDVLEKYSKFINNGVDCIRFNMSHDLIDNHEKRFNSLRKLNDLTSKKVSILIDTKGPEIRVGKIQESNKASNLIFKDQEVIIKTNDPNFIGDGKQFSVMDSTKTYDLSIDLKLGDLIYVADGKLVLQVTKIDNDSNLIYTISKTEKFEISSSKRINLVNKKYHLPFISEYDVLTIQKAVIWKADFLALSFLSNIDQLNDVKKIISETDKNSNIKIIAKIENFEALENIDLLINECDGIMVARGDLALEIGFEKVPYYEDIIVKKCLEKSKISIIATQVLDSLEKSLIPTRAESYDCYNVVKLSANAVMLSGETASGNNPLNSVIQMNKIIEFAETINFQNLTQDTPFIEVITECTDIKEFSYESNTKIAKISNFQQSDIWMTLLKKVYFIN</sequence>
<keyword evidence="8 14" id="KW-0418">Kinase</keyword>
<dbReference type="InterPro" id="IPR015793">
    <property type="entry name" value="Pyrv_Knase_brl"/>
</dbReference>
<gene>
    <name evidence="16" type="primary">pyk</name>
    <name evidence="16" type="ORF">H9897_02690</name>
</gene>
<evidence type="ECO:0000256" key="9">
    <source>
        <dbReference type="ARBA" id="ARBA00022840"/>
    </source>
</evidence>
<keyword evidence="12 16" id="KW-0670">Pyruvate</keyword>
<evidence type="ECO:0000256" key="11">
    <source>
        <dbReference type="ARBA" id="ARBA00023152"/>
    </source>
</evidence>
<dbReference type="InterPro" id="IPR011037">
    <property type="entry name" value="Pyrv_Knase-like_insert_dom_sf"/>
</dbReference>
<dbReference type="PROSITE" id="PS00110">
    <property type="entry name" value="PYRUVATE_KINASE"/>
    <property type="match status" value="1"/>
</dbReference>
<keyword evidence="7" id="KW-0547">Nucleotide-binding</keyword>
<comment type="catalytic activity">
    <reaction evidence="14">
        <text>pyruvate + ATP = phosphoenolpyruvate + ADP + H(+)</text>
        <dbReference type="Rhea" id="RHEA:18157"/>
        <dbReference type="ChEBI" id="CHEBI:15361"/>
        <dbReference type="ChEBI" id="CHEBI:15378"/>
        <dbReference type="ChEBI" id="CHEBI:30616"/>
        <dbReference type="ChEBI" id="CHEBI:58702"/>
        <dbReference type="ChEBI" id="CHEBI:456216"/>
        <dbReference type="EC" id="2.7.1.40"/>
    </reaction>
</comment>
<proteinExistence type="inferred from homology"/>
<evidence type="ECO:0000256" key="4">
    <source>
        <dbReference type="ARBA" id="ARBA00012142"/>
    </source>
</evidence>
<dbReference type="InterPro" id="IPR040442">
    <property type="entry name" value="Pyrv_kinase-like_dom_sf"/>
</dbReference>
<dbReference type="GO" id="GO:0000287">
    <property type="term" value="F:magnesium ion binding"/>
    <property type="evidence" value="ECO:0007669"/>
    <property type="project" value="UniProtKB-UniRule"/>
</dbReference>
<keyword evidence="10 14" id="KW-0460">Magnesium</keyword>
<dbReference type="PANTHER" id="PTHR11817">
    <property type="entry name" value="PYRUVATE KINASE"/>
    <property type="match status" value="1"/>
</dbReference>
<dbReference type="EMBL" id="JAHLFM010000041">
    <property type="protein sequence ID" value="MBU3831038.1"/>
    <property type="molecule type" value="Genomic_DNA"/>
</dbReference>
<reference evidence="16" key="2">
    <citation type="submission" date="2021-04" db="EMBL/GenBank/DDBJ databases">
        <authorList>
            <person name="Gilroy R."/>
        </authorList>
    </citation>
    <scope>NUCLEOTIDE SEQUENCE</scope>
    <source>
        <strain evidence="16">A5-1222</strain>
    </source>
</reference>
<keyword evidence="11 14" id="KW-0324">Glycolysis</keyword>
<evidence type="ECO:0000256" key="5">
    <source>
        <dbReference type="ARBA" id="ARBA00022679"/>
    </source>
</evidence>
<dbReference type="Gene3D" id="2.40.33.10">
    <property type="entry name" value="PK beta-barrel domain-like"/>
    <property type="match status" value="1"/>
</dbReference>
<comment type="caution">
    <text evidence="16">The sequence shown here is derived from an EMBL/GenBank/DDBJ whole genome shotgun (WGS) entry which is preliminary data.</text>
</comment>
<evidence type="ECO:0000256" key="10">
    <source>
        <dbReference type="ARBA" id="ARBA00022842"/>
    </source>
</evidence>